<dbReference type="SUPFAM" id="SSF51905">
    <property type="entry name" value="FAD/NAD(P)-binding domain"/>
    <property type="match status" value="2"/>
</dbReference>
<dbReference type="GO" id="GO:0005737">
    <property type="term" value="C:cytoplasm"/>
    <property type="evidence" value="ECO:0007669"/>
    <property type="project" value="TreeGrafter"/>
</dbReference>
<dbReference type="PRINTS" id="PR00368">
    <property type="entry name" value="FADPNR"/>
</dbReference>
<comment type="caution">
    <text evidence="6">The sequence shown here is derived from an EMBL/GenBank/DDBJ whole genome shotgun (WGS) entry which is preliminary data.</text>
</comment>
<dbReference type="PRINTS" id="PR00469">
    <property type="entry name" value="PNDRDTASEII"/>
</dbReference>
<dbReference type="GO" id="GO:0050660">
    <property type="term" value="F:flavin adenine dinucleotide binding"/>
    <property type="evidence" value="ECO:0007669"/>
    <property type="project" value="TreeGrafter"/>
</dbReference>
<evidence type="ECO:0000256" key="1">
    <source>
        <dbReference type="ARBA" id="ARBA00006442"/>
    </source>
</evidence>
<evidence type="ECO:0000313" key="6">
    <source>
        <dbReference type="EMBL" id="GAB33685.1"/>
    </source>
</evidence>
<keyword evidence="2" id="KW-0285">Flavoprotein</keyword>
<dbReference type="STRING" id="1108044.GOOTI_077_00060"/>
<dbReference type="OrthoDB" id="3762539at2"/>
<dbReference type="AlphaFoldDB" id="H5TJM7"/>
<evidence type="ECO:0000256" key="4">
    <source>
        <dbReference type="ARBA" id="ARBA00023002"/>
    </source>
</evidence>
<keyword evidence="7" id="KW-1185">Reference proteome</keyword>
<proteinExistence type="inferred from homology"/>
<gene>
    <name evidence="6" type="ORF">GOOTI_077_00060</name>
</gene>
<protein>
    <submittedName>
        <fullName evidence="6">Oxidoreductase</fullName>
    </submittedName>
</protein>
<evidence type="ECO:0000259" key="5">
    <source>
        <dbReference type="Pfam" id="PF07992"/>
    </source>
</evidence>
<keyword evidence="3" id="KW-0274">FAD</keyword>
<dbReference type="Pfam" id="PF07992">
    <property type="entry name" value="Pyr_redox_2"/>
    <property type="match status" value="1"/>
</dbReference>
<evidence type="ECO:0000313" key="7">
    <source>
        <dbReference type="Proteomes" id="UP000005038"/>
    </source>
</evidence>
<dbReference type="Gene3D" id="3.50.50.100">
    <property type="match status" value="1"/>
</dbReference>
<dbReference type="RefSeq" id="WP_007237929.1">
    <property type="nucleotide sequence ID" value="NZ_BAFB01000077.1"/>
</dbReference>
<reference evidence="6" key="1">
    <citation type="submission" date="2012-02" db="EMBL/GenBank/DDBJ databases">
        <title>Whole genome shotgun sequence of Gordonia otitidis NBRC 100426.</title>
        <authorList>
            <person name="Yoshida I."/>
            <person name="Hosoyama A."/>
            <person name="Tsuchikane K."/>
            <person name="Katsumata H."/>
            <person name="Yamazaki S."/>
            <person name="Fujita N."/>
        </authorList>
    </citation>
    <scope>NUCLEOTIDE SEQUENCE [LARGE SCALE GENOMIC DNA]</scope>
    <source>
        <strain evidence="6">NBRC 100426</strain>
    </source>
</reference>
<organism evidence="6 7">
    <name type="scientific">Gordonia otitidis (strain DSM 44809 / CCUG 52243 / JCM 12355 / NBRC 100426 / IFM 10032)</name>
    <dbReference type="NCBI Taxonomy" id="1108044"/>
    <lineage>
        <taxon>Bacteria</taxon>
        <taxon>Bacillati</taxon>
        <taxon>Actinomycetota</taxon>
        <taxon>Actinomycetes</taxon>
        <taxon>Mycobacteriales</taxon>
        <taxon>Gordoniaceae</taxon>
        <taxon>Gordonia</taxon>
    </lineage>
</organism>
<dbReference type="PANTHER" id="PTHR43735:SF3">
    <property type="entry name" value="FERROPTOSIS SUPPRESSOR PROTEIN 1"/>
    <property type="match status" value="1"/>
</dbReference>
<comment type="similarity">
    <text evidence="1">Belongs to the FAD-dependent oxidoreductase family.</text>
</comment>
<sequence>MTKRAADHVVTPGRRVVVAGMGDSRVLTAIHLARRTDVVGISVRPALVSGQELGLRVAFPDEWARDYRVDFDRFRRLDRVDIRHGQICALDPDRKVIRLRTPTGQMGSLAYDALVIATGVANGFWRRPVLEGISDVDDALHDVHARLAQARSIAVVGGGAAAVSSAAQLSRRWPDKAVALYHPGVLPLPRHHDRTRQQVARRLAALGVDRHGQHRAVLPSDAELAAIGSGSISWQTDQPPVEADAIIWAVGRVAPNTSWLPSDMLTDKGFVRVDADLGVPGRRGVFAVGDVADSDPLRGSARNRADRLVASNVVAYLDGRPTRRYRPREHRWGSVFGPSDNGLDVFSPGGVRFRFPRWSIDTVVQPLIVRRGIYGGVRRGRTVSARCPDRG</sequence>
<accession>H5TJM7</accession>
<keyword evidence="4" id="KW-0560">Oxidoreductase</keyword>
<evidence type="ECO:0000256" key="2">
    <source>
        <dbReference type="ARBA" id="ARBA00022630"/>
    </source>
</evidence>
<name>H5TJM7_GORO1</name>
<dbReference type="Proteomes" id="UP000005038">
    <property type="component" value="Unassembled WGS sequence"/>
</dbReference>
<feature type="domain" description="FAD/NAD(P)-binding" evidence="5">
    <location>
        <begin position="79"/>
        <end position="295"/>
    </location>
</feature>
<dbReference type="GO" id="GO:0004174">
    <property type="term" value="F:electron-transferring-flavoprotein dehydrogenase activity"/>
    <property type="evidence" value="ECO:0007669"/>
    <property type="project" value="TreeGrafter"/>
</dbReference>
<dbReference type="EMBL" id="BAFB01000077">
    <property type="protein sequence ID" value="GAB33685.1"/>
    <property type="molecule type" value="Genomic_DNA"/>
</dbReference>
<dbReference type="InterPro" id="IPR023753">
    <property type="entry name" value="FAD/NAD-binding_dom"/>
</dbReference>
<dbReference type="InterPro" id="IPR036188">
    <property type="entry name" value="FAD/NAD-bd_sf"/>
</dbReference>
<dbReference type="PANTHER" id="PTHR43735">
    <property type="entry name" value="APOPTOSIS-INDUCING FACTOR 1"/>
    <property type="match status" value="1"/>
</dbReference>
<evidence type="ECO:0000256" key="3">
    <source>
        <dbReference type="ARBA" id="ARBA00022827"/>
    </source>
</evidence>